<dbReference type="EMBL" id="JABWDY010011065">
    <property type="protein sequence ID" value="KAF5200182.1"/>
    <property type="molecule type" value="Genomic_DNA"/>
</dbReference>
<dbReference type="Pfam" id="PF00069">
    <property type="entry name" value="Pkinase"/>
    <property type="match status" value="1"/>
</dbReference>
<dbReference type="PROSITE" id="PS50011">
    <property type="entry name" value="PROTEIN_KINASE_DOM"/>
    <property type="match status" value="1"/>
</dbReference>
<comment type="similarity">
    <text evidence="1">Belongs to the protein kinase superfamily. STE Ser/Thr protein kinase family. STE20 subfamily.</text>
</comment>
<gene>
    <name evidence="3" type="ORF">FRX31_010231</name>
</gene>
<comment type="caution">
    <text evidence="3">The sequence shown here is derived from an EMBL/GenBank/DDBJ whole genome shotgun (WGS) entry which is preliminary data.</text>
</comment>
<dbReference type="SUPFAM" id="SSF56112">
    <property type="entry name" value="Protein kinase-like (PK-like)"/>
    <property type="match status" value="1"/>
</dbReference>
<dbReference type="GO" id="GO:0006611">
    <property type="term" value="P:protein export from nucleus"/>
    <property type="evidence" value="ECO:0007669"/>
    <property type="project" value="TreeGrafter"/>
</dbReference>
<accession>A0A7J6WVT1</accession>
<evidence type="ECO:0000256" key="1">
    <source>
        <dbReference type="ARBA" id="ARBA00008874"/>
    </source>
</evidence>
<keyword evidence="4" id="KW-1185">Reference proteome</keyword>
<dbReference type="InterPro" id="IPR047173">
    <property type="entry name" value="STRAD_A/B-like"/>
</dbReference>
<dbReference type="GO" id="GO:0043539">
    <property type="term" value="F:protein serine/threonine kinase activator activity"/>
    <property type="evidence" value="ECO:0007669"/>
    <property type="project" value="InterPro"/>
</dbReference>
<feature type="domain" description="Protein kinase" evidence="2">
    <location>
        <begin position="1"/>
        <end position="267"/>
    </location>
</feature>
<dbReference type="PANTHER" id="PTHR48014:SF21">
    <property type="entry name" value="SERINE_THREONINE-PROTEIN KINASE FRAY2"/>
    <property type="match status" value="1"/>
</dbReference>
<reference evidence="3 4" key="1">
    <citation type="submission" date="2020-06" db="EMBL/GenBank/DDBJ databases">
        <title>Transcriptomic and genomic resources for Thalictrum thalictroides and T. hernandezii: Facilitating candidate gene discovery in an emerging model plant lineage.</title>
        <authorList>
            <person name="Arias T."/>
            <person name="Riano-Pachon D.M."/>
            <person name="Di Stilio V.S."/>
        </authorList>
    </citation>
    <scope>NUCLEOTIDE SEQUENCE [LARGE SCALE GENOMIC DNA]</scope>
    <source>
        <strain evidence="4">cv. WT478/WT964</strain>
        <tissue evidence="3">Leaves</tissue>
    </source>
</reference>
<evidence type="ECO:0000313" key="4">
    <source>
        <dbReference type="Proteomes" id="UP000554482"/>
    </source>
</evidence>
<dbReference type="GO" id="GO:0005524">
    <property type="term" value="F:ATP binding"/>
    <property type="evidence" value="ECO:0007669"/>
    <property type="project" value="InterPro"/>
</dbReference>
<organism evidence="3 4">
    <name type="scientific">Thalictrum thalictroides</name>
    <name type="common">Rue-anemone</name>
    <name type="synonym">Anemone thalictroides</name>
    <dbReference type="NCBI Taxonomy" id="46969"/>
    <lineage>
        <taxon>Eukaryota</taxon>
        <taxon>Viridiplantae</taxon>
        <taxon>Streptophyta</taxon>
        <taxon>Embryophyta</taxon>
        <taxon>Tracheophyta</taxon>
        <taxon>Spermatophyta</taxon>
        <taxon>Magnoliopsida</taxon>
        <taxon>Ranunculales</taxon>
        <taxon>Ranunculaceae</taxon>
        <taxon>Thalictroideae</taxon>
        <taxon>Thalictrum</taxon>
    </lineage>
</organism>
<dbReference type="PANTHER" id="PTHR48014">
    <property type="entry name" value="SERINE/THREONINE-PROTEIN KINASE FRAY2"/>
    <property type="match status" value="1"/>
</dbReference>
<dbReference type="OrthoDB" id="840771at2759"/>
<name>A0A7J6WVT1_THATH</name>
<dbReference type="Gene3D" id="1.10.510.10">
    <property type="entry name" value="Transferase(Phosphotransferase) domain 1"/>
    <property type="match status" value="1"/>
</dbReference>
<protein>
    <recommendedName>
        <fullName evidence="2">Protein kinase domain-containing protein</fullName>
    </recommendedName>
</protein>
<dbReference type="GO" id="GO:0004672">
    <property type="term" value="F:protein kinase activity"/>
    <property type="evidence" value="ECO:0007669"/>
    <property type="project" value="InterPro"/>
</dbReference>
<evidence type="ECO:0000259" key="2">
    <source>
        <dbReference type="PROSITE" id="PS50011"/>
    </source>
</evidence>
<evidence type="ECO:0000313" key="3">
    <source>
        <dbReference type="EMBL" id="KAF5200182.1"/>
    </source>
</evidence>
<proteinExistence type="inferred from homology"/>
<dbReference type="AlphaFoldDB" id="A0A7J6WVT1"/>
<dbReference type="InterPro" id="IPR011009">
    <property type="entry name" value="Kinase-like_dom_sf"/>
</dbReference>
<dbReference type="InterPro" id="IPR000719">
    <property type="entry name" value="Prot_kinase_dom"/>
</dbReference>
<dbReference type="Proteomes" id="UP000554482">
    <property type="component" value="Unassembled WGS sequence"/>
</dbReference>
<dbReference type="GO" id="GO:1902554">
    <property type="term" value="C:serine/threonine protein kinase complex"/>
    <property type="evidence" value="ECO:0007669"/>
    <property type="project" value="TreeGrafter"/>
</dbReference>
<sequence>MMKIFDVNNYNVGTEIPSNSDHVKLYKAKLKVEQAPPLVIKSVFTNLWGSFQGCRRSDLNHKNILPYVLFNQNQVNYVVMPFMGMGSIQDILPNLLEGLREKEVACLIKEALNGLQYLHSNGWLHKGVKPSNILLDYRKVAGIRLSFSFNPQSSSSLTVPPFFRKVDVPYWIPPESRQHYYYSNIQNVSKWPPQKTDEPCDPELLKSDICGSCDGNGSYGIRGSGCDGDKMAVVARLMHSGVLVDAVALEEVVFVMVAAIVRILTVG</sequence>